<reference evidence="3" key="1">
    <citation type="journal article" date="2011" name="Nat. Genet.">
        <title>The Arabidopsis lyrata genome sequence and the basis of rapid genome size change.</title>
        <authorList>
            <person name="Hu T.T."/>
            <person name="Pattyn P."/>
            <person name="Bakker E.G."/>
            <person name="Cao J."/>
            <person name="Cheng J.-F."/>
            <person name="Clark R.M."/>
            <person name="Fahlgren N."/>
            <person name="Fawcett J.A."/>
            <person name="Grimwood J."/>
            <person name="Gundlach H."/>
            <person name="Haberer G."/>
            <person name="Hollister J.D."/>
            <person name="Ossowski S."/>
            <person name="Ottilar R.P."/>
            <person name="Salamov A.A."/>
            <person name="Schneeberger K."/>
            <person name="Spannagl M."/>
            <person name="Wang X."/>
            <person name="Yang L."/>
            <person name="Nasrallah M.E."/>
            <person name="Bergelson J."/>
            <person name="Carrington J.C."/>
            <person name="Gaut B.S."/>
            <person name="Schmutz J."/>
            <person name="Mayer K.F.X."/>
            <person name="Van de Peer Y."/>
            <person name="Grigoriev I.V."/>
            <person name="Nordborg M."/>
            <person name="Weigel D."/>
            <person name="Guo Y.-L."/>
        </authorList>
    </citation>
    <scope>NUCLEOTIDE SEQUENCE [LARGE SCALE GENOMIC DNA]</scope>
    <source>
        <strain evidence="3">cv. MN47</strain>
    </source>
</reference>
<name>D7M6Z7_ARALL</name>
<dbReference type="HOGENOM" id="CLU_1505483_0_0_1"/>
<evidence type="ECO:0000256" key="1">
    <source>
        <dbReference type="ARBA" id="ARBA00009320"/>
    </source>
</evidence>
<evidence type="ECO:0000313" key="3">
    <source>
        <dbReference type="Proteomes" id="UP000008694"/>
    </source>
</evidence>
<dbReference type="GO" id="GO:0019752">
    <property type="term" value="P:carboxylic acid metabolic process"/>
    <property type="evidence" value="ECO:0007669"/>
    <property type="project" value="TreeGrafter"/>
</dbReference>
<accession>D7M6Z7</accession>
<dbReference type="STRING" id="81972.D7M6Z7"/>
<dbReference type="AlphaFoldDB" id="D7M6Z7"/>
<gene>
    <name evidence="2" type="ORF">ARALYDRAFT_351848</name>
</gene>
<dbReference type="InterPro" id="IPR050571">
    <property type="entry name" value="Class-IV_PLP-Dep_Aminotrnsfr"/>
</dbReference>
<dbReference type="PANTHER" id="PTHR42743:SF11">
    <property type="entry name" value="AMINODEOXYCHORISMATE LYASE"/>
    <property type="match status" value="1"/>
</dbReference>
<organism evidence="3">
    <name type="scientific">Arabidopsis lyrata subsp. lyrata</name>
    <name type="common">Lyre-leaved rock-cress</name>
    <dbReference type="NCBI Taxonomy" id="81972"/>
    <lineage>
        <taxon>Eukaryota</taxon>
        <taxon>Viridiplantae</taxon>
        <taxon>Streptophyta</taxon>
        <taxon>Embryophyta</taxon>
        <taxon>Tracheophyta</taxon>
        <taxon>Spermatophyta</taxon>
        <taxon>Magnoliopsida</taxon>
        <taxon>eudicotyledons</taxon>
        <taxon>Gunneridae</taxon>
        <taxon>Pentapetalae</taxon>
        <taxon>rosids</taxon>
        <taxon>malvids</taxon>
        <taxon>Brassicales</taxon>
        <taxon>Brassicaceae</taxon>
        <taxon>Camelineae</taxon>
        <taxon>Arabidopsis</taxon>
    </lineage>
</organism>
<keyword evidence="3" id="KW-1185">Reference proteome</keyword>
<comment type="similarity">
    <text evidence="1">Belongs to the class-IV pyridoxal-phosphate-dependent aminotransferase family.</text>
</comment>
<proteinExistence type="inferred from homology"/>
<dbReference type="Pfam" id="PF19798">
    <property type="entry name" value="Sulfotransfer_5"/>
    <property type="match status" value="1"/>
</dbReference>
<dbReference type="Proteomes" id="UP000008694">
    <property type="component" value="Unassembled WGS sequence"/>
</dbReference>
<dbReference type="EMBL" id="GL348718">
    <property type="protein sequence ID" value="EFH50715.1"/>
    <property type="molecule type" value="Genomic_DNA"/>
</dbReference>
<protein>
    <submittedName>
        <fullName evidence="2">Uncharacterized protein</fullName>
    </submittedName>
</protein>
<dbReference type="PANTHER" id="PTHR42743">
    <property type="entry name" value="AMINO-ACID AMINOTRANSFERASE"/>
    <property type="match status" value="1"/>
</dbReference>
<evidence type="ECO:0000313" key="2">
    <source>
        <dbReference type="EMBL" id="EFH50715.1"/>
    </source>
</evidence>
<sequence>MQICMQFTEIGYEADIHFTYNVEESSKDSEVPSFAKVHLPSFLELGLGELVLICSNLCEMGTPPALIDADQLQLDPEVLFPWEVGTIPDGIWAPWWYKSVHESTGFSSPKKYPRVKEAIFRSLITNGMFDNTHIRLSLTRGEKWNCAGDCNHAPKLAIMLDGGWTQGGGIGNACGGANP</sequence>
<dbReference type="eggNOG" id="KOG0975">
    <property type="taxonomic scope" value="Eukaryota"/>
</dbReference>
<dbReference type="Gramene" id="fgenesh1_pg.C_scaffold_6002441">
    <property type="protein sequence ID" value="fgenesh1_pg.C_scaffold_6002441"/>
    <property type="gene ID" value="fgenesh1_pg.C_scaffold_6002441"/>
</dbReference>